<dbReference type="EMBL" id="JAQQWM010000002">
    <property type="protein sequence ID" value="KAK8077974.1"/>
    <property type="molecule type" value="Genomic_DNA"/>
</dbReference>
<dbReference type="Pfam" id="PF04082">
    <property type="entry name" value="Fungal_trans"/>
    <property type="match status" value="1"/>
</dbReference>
<evidence type="ECO:0000256" key="2">
    <source>
        <dbReference type="ARBA" id="ARBA00022723"/>
    </source>
</evidence>
<evidence type="ECO:0000256" key="6">
    <source>
        <dbReference type="SAM" id="MobiDB-lite"/>
    </source>
</evidence>
<proteinExistence type="predicted"/>
<feature type="region of interest" description="Disordered" evidence="6">
    <location>
        <begin position="61"/>
        <end position="82"/>
    </location>
</feature>
<evidence type="ECO:0000256" key="4">
    <source>
        <dbReference type="ARBA" id="ARBA00023163"/>
    </source>
</evidence>
<evidence type="ECO:0000256" key="1">
    <source>
        <dbReference type="ARBA" id="ARBA00004123"/>
    </source>
</evidence>
<sequence length="607" mass="68337">MFPLLRRRLLLRLFYREEEAGPTTWRPAKQDLDSPFRGYQDLRYVCIIYDPPSSLTVRSAVVPPSTTRLPSPQMHPASNGNGSHRDSLVTFDAADFSAASSPFGVPLAVDHSRFPGYTLDTYEERSLLCTYFDEINPALPLFHRERFMEQYGAGLISVDLIVAMAAVTARTHCSVPTWTTDCVDMCLASLLASTTSDEDLSMARGNLSYYRLECLMAYYEFNQFPGITSWMRVSRLTRKAHALGLNQIENPSLCSAYDAGLATEHEIEDWRYAWWCVFSLDSYVNAASAACTIIDHESINTALLRRPFDEPSPDFSFHTLPKLFLAEDLSNIWRTTQEVFTQRHTSGYNIGLIMAATVRDAGTLVRLRTEKGPERLMLRTARLKNDLASLKLSLPPRYLCLTRNALQTETDAEYNQRLLNVLLYHAVRQAVYMPTGLAVGGEEWTSDWAALTETSREVAMLVTQWGQNKLPRANPTVTIAAFTALTVLDLLQRVEPDAQVPPGGFTQLESSLLVFLEEFGKSWYLPRLMADIFKDHHATSPTYLNLAQADAILNRLPCPLHPKYPTHHWGQPEQLETATYNAMDPAIGMGFCETGPLPLNSLSQFTY</sequence>
<organism evidence="8 9">
    <name type="scientific">Apiospora saccharicola</name>
    <dbReference type="NCBI Taxonomy" id="335842"/>
    <lineage>
        <taxon>Eukaryota</taxon>
        <taxon>Fungi</taxon>
        <taxon>Dikarya</taxon>
        <taxon>Ascomycota</taxon>
        <taxon>Pezizomycotina</taxon>
        <taxon>Sordariomycetes</taxon>
        <taxon>Xylariomycetidae</taxon>
        <taxon>Amphisphaeriales</taxon>
        <taxon>Apiosporaceae</taxon>
        <taxon>Apiospora</taxon>
    </lineage>
</organism>
<evidence type="ECO:0000259" key="7">
    <source>
        <dbReference type="SMART" id="SM00906"/>
    </source>
</evidence>
<keyword evidence="5" id="KW-0539">Nucleus</keyword>
<dbReference type="InterPro" id="IPR007219">
    <property type="entry name" value="XnlR_reg_dom"/>
</dbReference>
<keyword evidence="3" id="KW-0805">Transcription regulation</keyword>
<keyword evidence="2" id="KW-0479">Metal-binding</keyword>
<dbReference type="Proteomes" id="UP001446871">
    <property type="component" value="Unassembled WGS sequence"/>
</dbReference>
<dbReference type="CDD" id="cd12148">
    <property type="entry name" value="fungal_TF_MHR"/>
    <property type="match status" value="1"/>
</dbReference>
<reference evidence="8 9" key="1">
    <citation type="submission" date="2023-01" db="EMBL/GenBank/DDBJ databases">
        <title>Analysis of 21 Apiospora genomes using comparative genomics revels a genus with tremendous synthesis potential of carbohydrate active enzymes and secondary metabolites.</title>
        <authorList>
            <person name="Sorensen T."/>
        </authorList>
    </citation>
    <scope>NUCLEOTIDE SEQUENCE [LARGE SCALE GENOMIC DNA]</scope>
    <source>
        <strain evidence="8 9">CBS 83171</strain>
    </source>
</reference>
<evidence type="ECO:0000313" key="8">
    <source>
        <dbReference type="EMBL" id="KAK8077974.1"/>
    </source>
</evidence>
<gene>
    <name evidence="8" type="ORF">PG996_004144</name>
</gene>
<keyword evidence="9" id="KW-1185">Reference proteome</keyword>
<dbReference type="PANTHER" id="PTHR47338:SF10">
    <property type="entry name" value="TRANSCRIPTION FACTOR DOMAIN-CONTAINING PROTEIN-RELATED"/>
    <property type="match status" value="1"/>
</dbReference>
<keyword evidence="4" id="KW-0804">Transcription</keyword>
<comment type="subcellular location">
    <subcellularLocation>
        <location evidence="1">Nucleus</location>
    </subcellularLocation>
</comment>
<comment type="caution">
    <text evidence="8">The sequence shown here is derived from an EMBL/GenBank/DDBJ whole genome shotgun (WGS) entry which is preliminary data.</text>
</comment>
<name>A0ABR1W717_9PEZI</name>
<evidence type="ECO:0000256" key="5">
    <source>
        <dbReference type="ARBA" id="ARBA00023242"/>
    </source>
</evidence>
<dbReference type="PANTHER" id="PTHR47338">
    <property type="entry name" value="ZN(II)2CYS6 TRANSCRIPTION FACTOR (EUROFUNG)-RELATED"/>
    <property type="match status" value="1"/>
</dbReference>
<feature type="domain" description="Xylanolytic transcriptional activator regulatory" evidence="7">
    <location>
        <begin position="229"/>
        <end position="310"/>
    </location>
</feature>
<evidence type="ECO:0000313" key="9">
    <source>
        <dbReference type="Proteomes" id="UP001446871"/>
    </source>
</evidence>
<protein>
    <recommendedName>
        <fullName evidence="7">Xylanolytic transcriptional activator regulatory domain-containing protein</fullName>
    </recommendedName>
</protein>
<evidence type="ECO:0000256" key="3">
    <source>
        <dbReference type="ARBA" id="ARBA00023015"/>
    </source>
</evidence>
<dbReference type="InterPro" id="IPR050815">
    <property type="entry name" value="TF_fung"/>
</dbReference>
<feature type="compositionally biased region" description="Polar residues" evidence="6">
    <location>
        <begin position="64"/>
        <end position="82"/>
    </location>
</feature>
<accession>A0ABR1W717</accession>
<dbReference type="SMART" id="SM00906">
    <property type="entry name" value="Fungal_trans"/>
    <property type="match status" value="1"/>
</dbReference>